<reference evidence="5" key="1">
    <citation type="submission" date="2017-09" db="EMBL/GenBank/DDBJ databases">
        <authorList>
            <person name="Campbell M.A."/>
            <person name="Lukasik P."/>
            <person name="Simon C."/>
            <person name="McCutcheon J.P."/>
        </authorList>
    </citation>
    <scope>NUCLEOTIDE SEQUENCE [LARGE SCALE GENOMIC DNA]</scope>
    <source>
        <strain evidence="5">ALECUR</strain>
    </source>
</reference>
<dbReference type="HAMAP" id="MF_01341">
    <property type="entry name" value="Ribosomal_uL15"/>
    <property type="match status" value="1"/>
</dbReference>
<name>A0ABX4MH74_9HYPH</name>
<gene>
    <name evidence="3 5" type="primary">rplO</name>
    <name evidence="5" type="ORF">alecur_168</name>
</gene>
<dbReference type="EMBL" id="NXGS01000115">
    <property type="protein sequence ID" value="PIM96210.1"/>
    <property type="molecule type" value="Genomic_DNA"/>
</dbReference>
<evidence type="ECO:0000313" key="5">
    <source>
        <dbReference type="EMBL" id="PIM96210.1"/>
    </source>
</evidence>
<organism evidence="5 6">
    <name type="scientific">Candidatus Hodgkinia cicadicola</name>
    <dbReference type="NCBI Taxonomy" id="573658"/>
    <lineage>
        <taxon>Bacteria</taxon>
        <taxon>Pseudomonadati</taxon>
        <taxon>Pseudomonadota</taxon>
        <taxon>Alphaproteobacteria</taxon>
        <taxon>Hyphomicrobiales</taxon>
        <taxon>Candidatus Hodgkinia</taxon>
    </lineage>
</organism>
<dbReference type="InterPro" id="IPR030878">
    <property type="entry name" value="Ribosomal_uL15"/>
</dbReference>
<evidence type="ECO:0000313" key="6">
    <source>
        <dbReference type="Proteomes" id="UP000229529"/>
    </source>
</evidence>
<protein>
    <recommendedName>
        <fullName evidence="3">Large ribosomal subunit protein uL15</fullName>
    </recommendedName>
</protein>
<keyword evidence="3" id="KW-0699">rRNA-binding</keyword>
<keyword evidence="6" id="KW-1185">Reference proteome</keyword>
<accession>A0ABX4MH74</accession>
<dbReference type="SUPFAM" id="SSF52080">
    <property type="entry name" value="Ribosomal proteins L15p and L18e"/>
    <property type="match status" value="1"/>
</dbReference>
<dbReference type="Proteomes" id="UP000229529">
    <property type="component" value="Unassembled WGS sequence"/>
</dbReference>
<evidence type="ECO:0000256" key="1">
    <source>
        <dbReference type="ARBA" id="ARBA00022980"/>
    </source>
</evidence>
<dbReference type="InterPro" id="IPR036227">
    <property type="entry name" value="Ribosomal_uL15/eL18_sf"/>
</dbReference>
<evidence type="ECO:0000256" key="2">
    <source>
        <dbReference type="ARBA" id="ARBA00023274"/>
    </source>
</evidence>
<dbReference type="GO" id="GO:0005840">
    <property type="term" value="C:ribosome"/>
    <property type="evidence" value="ECO:0007669"/>
    <property type="project" value="UniProtKB-KW"/>
</dbReference>
<evidence type="ECO:0000256" key="3">
    <source>
        <dbReference type="HAMAP-Rule" id="MF_01341"/>
    </source>
</evidence>
<comment type="function">
    <text evidence="3">Binds to the 23S rRNA.</text>
</comment>
<comment type="similarity">
    <text evidence="3">Belongs to the universal ribosomal protein uL15 family.</text>
</comment>
<keyword evidence="3" id="KW-0694">RNA-binding</keyword>
<keyword evidence="2 3" id="KW-0687">Ribonucleoprotein</keyword>
<evidence type="ECO:0000256" key="4">
    <source>
        <dbReference type="SAM" id="MobiDB-lite"/>
    </source>
</evidence>
<sequence length="155" mass="17154">MEISLLSSLDFDSKKKGRRLGRGHSSSKGKTCGRGHKGQKCRSGGRNHGLKKKQSLINKRILGYGFKCRRDNDHTIKSISLSLLSERLLVNYKCSINNLRSLFNLSRFCYVKLLDGEINIAGLVLECDLASDNAILKVSNLGGKIILSNVLSCKD</sequence>
<feature type="region of interest" description="Disordered" evidence="4">
    <location>
        <begin position="15"/>
        <end position="49"/>
    </location>
</feature>
<proteinExistence type="inferred from homology"/>
<keyword evidence="1 3" id="KW-0689">Ribosomal protein</keyword>
<comment type="subunit">
    <text evidence="3">Part of the 50S ribosomal subunit.</text>
</comment>
<comment type="caution">
    <text evidence="5">The sequence shown here is derived from an EMBL/GenBank/DDBJ whole genome shotgun (WGS) entry which is preliminary data.</text>
</comment>